<organism evidence="1 2">
    <name type="scientific">Desulfosarcina widdelii</name>
    <dbReference type="NCBI Taxonomy" id="947919"/>
    <lineage>
        <taxon>Bacteria</taxon>
        <taxon>Pseudomonadati</taxon>
        <taxon>Thermodesulfobacteriota</taxon>
        <taxon>Desulfobacteria</taxon>
        <taxon>Desulfobacterales</taxon>
        <taxon>Desulfosarcinaceae</taxon>
        <taxon>Desulfosarcina</taxon>
    </lineage>
</organism>
<dbReference type="Proteomes" id="UP000427769">
    <property type="component" value="Chromosome"/>
</dbReference>
<dbReference type="AlphaFoldDB" id="A0A5K7ZAM0"/>
<evidence type="ECO:0000313" key="1">
    <source>
        <dbReference type="EMBL" id="BBO77775.1"/>
    </source>
</evidence>
<name>A0A5K7ZAM0_9BACT</name>
<dbReference type="EMBL" id="AP021875">
    <property type="protein sequence ID" value="BBO77775.1"/>
    <property type="molecule type" value="Genomic_DNA"/>
</dbReference>
<protein>
    <recommendedName>
        <fullName evidence="3">DUF3631 domain-containing protein</fullName>
    </recommendedName>
</protein>
<proteinExistence type="predicted"/>
<gene>
    <name evidence="1" type="ORF">DSCW_51920</name>
</gene>
<dbReference type="OrthoDB" id="3261135at2"/>
<dbReference type="KEGG" id="dwd:DSCW_51920"/>
<evidence type="ECO:0008006" key="3">
    <source>
        <dbReference type="Google" id="ProtNLM"/>
    </source>
</evidence>
<sequence>MEPLLIDLTKTQRDLFEYQPDHHHKDSNNFQITHAKLLHPAIDFKPEGMVIGFSILVEGEDGAEERNIHIVCDDQGFRMEATNHVLFLGKQKYLLKDTISPPLVNDRWVLEKMVSNLSSPAYPSDIFETIKLTIQRYADLQDDGHYGLIAVWAISSYFTHLFPAFPFLLFFGPKESGKSKVLEIINLMAFNPVKVKTISEAALCDTTDGLRGTVLIDQAEALPFNMVGLLADSYKKAGAKRRIIGHRDGKRVIREYSGYGPKAFATTKALDPDLKDRCCQILMQRSVKPLPDIFGYEPEWAAIRDMCYRFLLLKWHDVQSAYMQIPFTGNRKGELWRPLESILRVLKVPQREFEYIKRAFEQGTEKTKDRLSDVEEALFDVLLDQARHNQKFEMTTHDLVDKLKMQLDRRECPTPQGLGNLIAIYNLADDKKKRTRQKLVHYLFSADRVKDLASRYLD</sequence>
<dbReference type="RefSeq" id="WP_155306487.1">
    <property type="nucleotide sequence ID" value="NZ_AP021875.1"/>
</dbReference>
<evidence type="ECO:0000313" key="2">
    <source>
        <dbReference type="Proteomes" id="UP000427769"/>
    </source>
</evidence>
<reference evidence="1 2" key="1">
    <citation type="submission" date="2019-11" db="EMBL/GenBank/DDBJ databases">
        <title>Comparative genomics of hydrocarbon-degrading Desulfosarcina strains.</title>
        <authorList>
            <person name="Watanabe M."/>
            <person name="Kojima H."/>
            <person name="Fukui M."/>
        </authorList>
    </citation>
    <scope>NUCLEOTIDE SEQUENCE [LARGE SCALE GENOMIC DNA]</scope>
    <source>
        <strain evidence="1 2">PP31</strain>
    </source>
</reference>
<keyword evidence="2" id="KW-1185">Reference proteome</keyword>
<accession>A0A5K7ZAM0</accession>